<organism evidence="1 2">
    <name type="scientific">Geobacillus thermoleovorans CCB_US3_UF5</name>
    <dbReference type="NCBI Taxonomy" id="1111068"/>
    <lineage>
        <taxon>Bacteria</taxon>
        <taxon>Bacillati</taxon>
        <taxon>Bacillota</taxon>
        <taxon>Bacilli</taxon>
        <taxon>Bacillales</taxon>
        <taxon>Anoxybacillaceae</taxon>
        <taxon>Geobacillus</taxon>
        <taxon>Geobacillus thermoleovorans group</taxon>
    </lineage>
</organism>
<name>A0ABM5MFQ4_GEOTH</name>
<gene>
    <name evidence="1" type="ORF">GTCCBUS3UF5_8890</name>
</gene>
<evidence type="ECO:0000313" key="2">
    <source>
        <dbReference type="Proteomes" id="UP000005636"/>
    </source>
</evidence>
<protein>
    <submittedName>
        <fullName evidence="1">Uncharacterized protein</fullName>
    </submittedName>
</protein>
<keyword evidence="2" id="KW-1185">Reference proteome</keyword>
<reference evidence="1 2" key="1">
    <citation type="submission" date="2011-11" db="EMBL/GenBank/DDBJ databases">
        <title>Complete genome sequence of thermophilic Geobacillus thermoleovorans CCB_US3_UF5.</title>
        <authorList>
            <person name="Muhd Sakaff M.K.L."/>
            <person name="Abdul Rahman A.Y."/>
            <person name="Saito J.A."/>
            <person name="Hou S."/>
            <person name="Alam M."/>
        </authorList>
    </citation>
    <scope>NUCLEOTIDE SEQUENCE [LARGE SCALE GENOMIC DNA]</scope>
    <source>
        <strain evidence="1 2">CCB_US3_UF5</strain>
    </source>
</reference>
<evidence type="ECO:0000313" key="1">
    <source>
        <dbReference type="EMBL" id="AEV18212.1"/>
    </source>
</evidence>
<proteinExistence type="predicted"/>
<dbReference type="Proteomes" id="UP000005636">
    <property type="component" value="Chromosome"/>
</dbReference>
<dbReference type="EMBL" id="CP003125">
    <property type="protein sequence ID" value="AEV18212.1"/>
    <property type="molecule type" value="Genomic_DNA"/>
</dbReference>
<sequence length="44" mass="5464">MSLLFRNKVIIYTHMVHAPEHYRWRVYLYMHPKSLPPKFMNMDA</sequence>
<accession>A0ABM5MFQ4</accession>